<accession>A0ABW3GGY7</accession>
<protein>
    <submittedName>
        <fullName evidence="2">MOSC domain-containing protein</fullName>
    </submittedName>
</protein>
<dbReference type="SUPFAM" id="SSF50800">
    <property type="entry name" value="PK beta-barrel domain-like"/>
    <property type="match status" value="1"/>
</dbReference>
<dbReference type="InterPro" id="IPR052353">
    <property type="entry name" value="Benzoxazolinone_Detox_Enz"/>
</dbReference>
<dbReference type="RefSeq" id="WP_379074796.1">
    <property type="nucleotide sequence ID" value="NZ_JBHTJW010000002.1"/>
</dbReference>
<sequence length="215" mass="23545">MKLLSVNAAMPQTVHINGKPVLTGIYKTPLTGQVAVQALGLAGDGQADLTVHGGEHQALYAYPVEHYAHWQNRWQKSTLAYGTFGENLTVQGLLESDVCVGDILQIGDVVQVQVTMPRIPCFKFGHKVGKPDMLDEFLRSGYSGFYLRVLQVGLIQAGDDIQILQRDVHGISIRTALGLQKLGEGDQKLLQKALQVSTLVPLLRKVYSERLSQLG</sequence>
<dbReference type="PANTHER" id="PTHR30212">
    <property type="entry name" value="PROTEIN YIIM"/>
    <property type="match status" value="1"/>
</dbReference>
<name>A0ABW3GGY7_9PROT</name>
<dbReference type="EMBL" id="JBHTJW010000002">
    <property type="protein sequence ID" value="MFD0929317.1"/>
    <property type="molecule type" value="Genomic_DNA"/>
</dbReference>
<feature type="domain" description="MOSC" evidence="1">
    <location>
        <begin position="28"/>
        <end position="164"/>
    </location>
</feature>
<dbReference type="InterPro" id="IPR011037">
    <property type="entry name" value="Pyrv_Knase-like_insert_dom_sf"/>
</dbReference>
<evidence type="ECO:0000313" key="3">
    <source>
        <dbReference type="Proteomes" id="UP001597106"/>
    </source>
</evidence>
<dbReference type="PANTHER" id="PTHR30212:SF2">
    <property type="entry name" value="PROTEIN YIIM"/>
    <property type="match status" value="1"/>
</dbReference>
<dbReference type="Proteomes" id="UP001597106">
    <property type="component" value="Unassembled WGS sequence"/>
</dbReference>
<dbReference type="PROSITE" id="PS51340">
    <property type="entry name" value="MOSC"/>
    <property type="match status" value="1"/>
</dbReference>
<gene>
    <name evidence="2" type="ORF">ACFQ1T_05940</name>
</gene>
<keyword evidence="3" id="KW-1185">Reference proteome</keyword>
<organism evidence="2 3">
    <name type="scientific">Methylophilus glucosoxydans</name>
    <dbReference type="NCBI Taxonomy" id="752553"/>
    <lineage>
        <taxon>Bacteria</taxon>
        <taxon>Pseudomonadati</taxon>
        <taxon>Pseudomonadota</taxon>
        <taxon>Betaproteobacteria</taxon>
        <taxon>Nitrosomonadales</taxon>
        <taxon>Methylophilaceae</taxon>
        <taxon>Methylophilus</taxon>
    </lineage>
</organism>
<evidence type="ECO:0000259" key="1">
    <source>
        <dbReference type="PROSITE" id="PS51340"/>
    </source>
</evidence>
<reference evidence="3" key="1">
    <citation type="journal article" date="2019" name="Int. J. Syst. Evol. Microbiol.">
        <title>The Global Catalogue of Microorganisms (GCM) 10K type strain sequencing project: providing services to taxonomists for standard genome sequencing and annotation.</title>
        <authorList>
            <consortium name="The Broad Institute Genomics Platform"/>
            <consortium name="The Broad Institute Genome Sequencing Center for Infectious Disease"/>
            <person name="Wu L."/>
            <person name="Ma J."/>
        </authorList>
    </citation>
    <scope>NUCLEOTIDE SEQUENCE [LARGE SCALE GENOMIC DNA]</scope>
    <source>
        <strain evidence="3">CCUG 59685</strain>
    </source>
</reference>
<proteinExistence type="predicted"/>
<comment type="caution">
    <text evidence="2">The sequence shown here is derived from an EMBL/GenBank/DDBJ whole genome shotgun (WGS) entry which is preliminary data.</text>
</comment>
<dbReference type="InterPro" id="IPR005302">
    <property type="entry name" value="MoCF_Sase_C"/>
</dbReference>
<dbReference type="Pfam" id="PF03473">
    <property type="entry name" value="MOSC"/>
    <property type="match status" value="1"/>
</dbReference>
<dbReference type="Gene3D" id="2.40.33.20">
    <property type="entry name" value="PK beta-barrel domain-like"/>
    <property type="match status" value="1"/>
</dbReference>
<evidence type="ECO:0000313" key="2">
    <source>
        <dbReference type="EMBL" id="MFD0929317.1"/>
    </source>
</evidence>